<feature type="chain" id="PRO_5043565894" evidence="1">
    <location>
        <begin position="23"/>
        <end position="159"/>
    </location>
</feature>
<proteinExistence type="predicted"/>
<feature type="signal peptide" evidence="1">
    <location>
        <begin position="1"/>
        <end position="22"/>
    </location>
</feature>
<sequence length="159" mass="17601">MNVKSLRSFAGGLILATCICGAAYFFGPNENPKSQAAEKPTVEEMKKTLTSEGYVIHTDQEWKDQLAATNKANVQAEEPKKEAQEKVVYRTMLTVTEGMTSIDVGKALAKANIIENSLAFTNEVEKKGVSKYLRPGTYEIQSDMKTEEVISTLFKKVKN</sequence>
<keyword evidence="1" id="KW-0732">Signal</keyword>
<evidence type="ECO:0000256" key="1">
    <source>
        <dbReference type="SAM" id="SignalP"/>
    </source>
</evidence>
<keyword evidence="3" id="KW-1185">Reference proteome</keyword>
<dbReference type="AlphaFoldDB" id="A0AAW5DYI3"/>
<protein>
    <submittedName>
        <fullName evidence="2">Endolytic transglycosylase MltG</fullName>
    </submittedName>
</protein>
<comment type="caution">
    <text evidence="2">The sequence shown here is derived from an EMBL/GenBank/DDBJ whole genome shotgun (WGS) entry which is preliminary data.</text>
</comment>
<evidence type="ECO:0000313" key="3">
    <source>
        <dbReference type="Proteomes" id="UP001431131"/>
    </source>
</evidence>
<gene>
    <name evidence="2" type="ORF">MJG50_10185</name>
</gene>
<organism evidence="2 3">
    <name type="scientific">Fredinandcohnia quinoae</name>
    <dbReference type="NCBI Taxonomy" id="2918902"/>
    <lineage>
        <taxon>Bacteria</taxon>
        <taxon>Bacillati</taxon>
        <taxon>Bacillota</taxon>
        <taxon>Bacilli</taxon>
        <taxon>Bacillales</taxon>
        <taxon>Bacillaceae</taxon>
        <taxon>Fredinandcohnia</taxon>
    </lineage>
</organism>
<dbReference type="Gene3D" id="3.30.1490.480">
    <property type="entry name" value="Endolytic murein transglycosylase"/>
    <property type="match status" value="1"/>
</dbReference>
<reference evidence="2" key="1">
    <citation type="submission" date="2022-02" db="EMBL/GenBank/DDBJ databases">
        <title>Fredinandcohnia quinoae sp. nov. isolated from Chenopodium quinoa seeds.</title>
        <authorList>
            <person name="Saati-Santamaria Z."/>
            <person name="Flores-Felix J.D."/>
            <person name="Igual J.M."/>
            <person name="Velazquez E."/>
            <person name="Garcia-Fraile P."/>
            <person name="Martinez-Molina E."/>
        </authorList>
    </citation>
    <scope>NUCLEOTIDE SEQUENCE</scope>
    <source>
        <strain evidence="2">SECRCQ15</strain>
    </source>
</reference>
<dbReference type="RefSeq" id="WP_240255401.1">
    <property type="nucleotide sequence ID" value="NZ_JAKTTI010000013.1"/>
</dbReference>
<name>A0AAW5DYI3_9BACI</name>
<dbReference type="Proteomes" id="UP001431131">
    <property type="component" value="Unassembled WGS sequence"/>
</dbReference>
<dbReference type="EMBL" id="JAKTTI010000013">
    <property type="protein sequence ID" value="MCH1625697.1"/>
    <property type="molecule type" value="Genomic_DNA"/>
</dbReference>
<accession>A0AAW5DYI3</accession>
<evidence type="ECO:0000313" key="2">
    <source>
        <dbReference type="EMBL" id="MCH1625697.1"/>
    </source>
</evidence>